<evidence type="ECO:0000259" key="8">
    <source>
        <dbReference type="Pfam" id="PF08439"/>
    </source>
</evidence>
<reference evidence="9 10" key="1">
    <citation type="submission" date="2017-10" db="EMBL/GenBank/DDBJ databases">
        <title>Resolving the taxonomy of Roseburia spp., Eubacterium rectale and Agathobacter spp. through phylogenomic analysis.</title>
        <authorList>
            <person name="Sheridan P.O."/>
            <person name="Walker A.W."/>
            <person name="Duncan S.H."/>
            <person name="Scott K.P."/>
            <person name="Toole P.W.O."/>
            <person name="Luis P."/>
            <person name="Flint H.J."/>
        </authorList>
    </citation>
    <scope>NUCLEOTIDE SEQUENCE [LARGE SCALE GENOMIC DNA]</scope>
    <source>
        <strain evidence="9 10">JK623</strain>
    </source>
</reference>
<keyword evidence="1 6" id="KW-0645">Protease</keyword>
<evidence type="ECO:0000256" key="4">
    <source>
        <dbReference type="ARBA" id="ARBA00022833"/>
    </source>
</evidence>
<keyword evidence="4 6" id="KW-0862">Zinc</keyword>
<keyword evidence="10" id="KW-1185">Reference proteome</keyword>
<dbReference type="EMBL" id="PDYG01000123">
    <property type="protein sequence ID" value="PHU36805.1"/>
    <property type="molecule type" value="Genomic_DNA"/>
</dbReference>
<dbReference type="Gene3D" id="1.20.140.70">
    <property type="entry name" value="Oligopeptidase f, N-terminal domain"/>
    <property type="match status" value="1"/>
</dbReference>
<dbReference type="CDD" id="cd09608">
    <property type="entry name" value="M3B_PepF"/>
    <property type="match status" value="1"/>
</dbReference>
<dbReference type="EC" id="3.4.24.-" evidence="6"/>
<feature type="domain" description="Oligopeptidase F N-terminal" evidence="8">
    <location>
        <begin position="115"/>
        <end position="184"/>
    </location>
</feature>
<dbReference type="InterPro" id="IPR001567">
    <property type="entry name" value="Pept_M3A_M3B_dom"/>
</dbReference>
<dbReference type="Pfam" id="PF08439">
    <property type="entry name" value="Peptidase_M3_N"/>
    <property type="match status" value="1"/>
</dbReference>
<gene>
    <name evidence="9" type="primary">pepF</name>
    <name evidence="9" type="ORF">CSX02_11575</name>
</gene>
<proteinExistence type="inferred from homology"/>
<dbReference type="GO" id="GO:0006508">
    <property type="term" value="P:proteolysis"/>
    <property type="evidence" value="ECO:0007669"/>
    <property type="project" value="UniProtKB-KW"/>
</dbReference>
<keyword evidence="2 6" id="KW-0479">Metal-binding</keyword>
<dbReference type="InterPro" id="IPR045090">
    <property type="entry name" value="Pept_M3A_M3B"/>
</dbReference>
<evidence type="ECO:0000256" key="3">
    <source>
        <dbReference type="ARBA" id="ARBA00022801"/>
    </source>
</evidence>
<dbReference type="GO" id="GO:0006518">
    <property type="term" value="P:peptide metabolic process"/>
    <property type="evidence" value="ECO:0007669"/>
    <property type="project" value="TreeGrafter"/>
</dbReference>
<comment type="similarity">
    <text evidence="6">Belongs to the peptidase M3B family.</text>
</comment>
<protein>
    <recommendedName>
        <fullName evidence="6">Oligopeptidase F</fullName>
        <ecNumber evidence="6">3.4.24.-</ecNumber>
    </recommendedName>
</protein>
<dbReference type="GO" id="GO:0004222">
    <property type="term" value="F:metalloendopeptidase activity"/>
    <property type="evidence" value="ECO:0007669"/>
    <property type="project" value="UniProtKB-UniRule"/>
</dbReference>
<comment type="cofactor">
    <cofactor evidence="6">
        <name>Zn(2+)</name>
        <dbReference type="ChEBI" id="CHEBI:29105"/>
    </cofactor>
    <text evidence="6">Binds 1 zinc ion.</text>
</comment>
<dbReference type="Proteomes" id="UP000224563">
    <property type="component" value="Unassembled WGS sequence"/>
</dbReference>
<dbReference type="InterPro" id="IPR004438">
    <property type="entry name" value="Peptidase_M3B"/>
</dbReference>
<keyword evidence="3 6" id="KW-0378">Hydrolase</keyword>
<name>A0A2G3E0Y1_9FIRM</name>
<evidence type="ECO:0000256" key="2">
    <source>
        <dbReference type="ARBA" id="ARBA00022723"/>
    </source>
</evidence>
<evidence type="ECO:0000256" key="6">
    <source>
        <dbReference type="RuleBase" id="RU368091"/>
    </source>
</evidence>
<dbReference type="PANTHER" id="PTHR11804">
    <property type="entry name" value="PROTEASE M3 THIMET OLIGOPEPTIDASE-RELATED"/>
    <property type="match status" value="1"/>
</dbReference>
<organism evidence="9 10">
    <name type="scientific">Agathobacter ruminis</name>
    <dbReference type="NCBI Taxonomy" id="1712665"/>
    <lineage>
        <taxon>Bacteria</taxon>
        <taxon>Bacillati</taxon>
        <taxon>Bacillota</taxon>
        <taxon>Clostridia</taxon>
        <taxon>Lachnospirales</taxon>
        <taxon>Lachnospiraceae</taxon>
        <taxon>Agathobacter</taxon>
    </lineage>
</organism>
<accession>A0A2G3E0Y1</accession>
<evidence type="ECO:0000256" key="1">
    <source>
        <dbReference type="ARBA" id="ARBA00022670"/>
    </source>
</evidence>
<dbReference type="RefSeq" id="WP_099386786.1">
    <property type="nucleotide sequence ID" value="NZ_JANSWH010000061.1"/>
</dbReference>
<dbReference type="PANTHER" id="PTHR11804:SF84">
    <property type="entry name" value="SACCHAROLYSIN"/>
    <property type="match status" value="1"/>
</dbReference>
<feature type="domain" description="Peptidase M3A/M3B catalytic" evidence="7">
    <location>
        <begin position="205"/>
        <end position="585"/>
    </location>
</feature>
<dbReference type="InterPro" id="IPR013647">
    <property type="entry name" value="OligopepF_N_dom"/>
</dbReference>
<reference evidence="9 10" key="2">
    <citation type="submission" date="2017-10" db="EMBL/GenBank/DDBJ databases">
        <authorList>
            <person name="Banno H."/>
            <person name="Chua N.-H."/>
        </authorList>
    </citation>
    <scope>NUCLEOTIDE SEQUENCE [LARGE SCALE GENOMIC DNA]</scope>
    <source>
        <strain evidence="9 10">JK623</strain>
    </source>
</reference>
<dbReference type="SUPFAM" id="SSF55486">
    <property type="entry name" value="Metalloproteases ('zincins'), catalytic domain"/>
    <property type="match status" value="1"/>
</dbReference>
<evidence type="ECO:0000313" key="9">
    <source>
        <dbReference type="EMBL" id="PHU36805.1"/>
    </source>
</evidence>
<dbReference type="InterPro" id="IPR042088">
    <property type="entry name" value="OligoPept_F_C"/>
</dbReference>
<dbReference type="Gene3D" id="1.10.287.830">
    <property type="entry name" value="putative peptidase helix hairpin domain like"/>
    <property type="match status" value="1"/>
</dbReference>
<sequence>MAGEIKKRSEIDEQFQWCLEDMYETDELWEEEYRKLVSLADAMKDLDGNLGKDSGNLLRYFEQYDEMTYYVNRLVVYANERFHQDTTVAKYQAMAAKADNALMIFSSATAFASPEILKIPEDVLKGFLENEPKLAAYERALSEQLRKKEHVLSAAEEALLANANELKSAPSNIFEMFNNADIKFPSIRDVEGNRLAVTHGTFGQLLENSERSVRKAAYESLYGSFKQWGNTLATTYTSHLRGEKYFAKSRRYHSTRAMHLDDGNIPESVYDQLIETVHRNLPKMHEYVSLRKRILDVEELHTYDLYVPIVENSEKRYTFEEAKELVLKAVEPMGEEYVKIMREGFENRWIDVYENTNKRSGAYSWAAYGTHPYVLLNFNGTLDSVFTLAHEMGHAIHSYYSNRTQPITYSDYLIFVAEVASTCNENLLMQYLLMTTADVKERRYLINHYLEGFRATVFRQCLFAEFEKIVHEKIWNDEALTLTELNEIYGQLIEQYYGPDLTIDDETRHEWMRIPHFYTSFYVYQYATGYSAATAFAKLILEGGQEAATRYIHHFLCGGCSKDPIELLREAGVDLSTPQPVESALKVFGDYLQLFKKELK</sequence>
<dbReference type="Gene3D" id="1.10.1370.20">
    <property type="entry name" value="Oligoendopeptidase f, C-terminal domain"/>
    <property type="match status" value="1"/>
</dbReference>
<dbReference type="Pfam" id="PF01432">
    <property type="entry name" value="Peptidase_M3"/>
    <property type="match status" value="1"/>
</dbReference>
<dbReference type="GO" id="GO:0046872">
    <property type="term" value="F:metal ion binding"/>
    <property type="evidence" value="ECO:0007669"/>
    <property type="project" value="UniProtKB-UniRule"/>
</dbReference>
<comment type="function">
    <text evidence="6">Has oligopeptidase activity and degrades a variety of small bioactive peptides.</text>
</comment>
<evidence type="ECO:0000259" key="7">
    <source>
        <dbReference type="Pfam" id="PF01432"/>
    </source>
</evidence>
<dbReference type="AlphaFoldDB" id="A0A2G3E0Y1"/>
<keyword evidence="5 6" id="KW-0482">Metalloprotease</keyword>
<dbReference type="NCBIfam" id="TIGR00181">
    <property type="entry name" value="pepF"/>
    <property type="match status" value="1"/>
</dbReference>
<evidence type="ECO:0000313" key="10">
    <source>
        <dbReference type="Proteomes" id="UP000224563"/>
    </source>
</evidence>
<comment type="caution">
    <text evidence="9">The sequence shown here is derived from an EMBL/GenBank/DDBJ whole genome shotgun (WGS) entry which is preliminary data.</text>
</comment>
<evidence type="ECO:0000256" key="5">
    <source>
        <dbReference type="ARBA" id="ARBA00023049"/>
    </source>
</evidence>